<evidence type="ECO:0000256" key="1">
    <source>
        <dbReference type="ARBA" id="ARBA00023015"/>
    </source>
</evidence>
<dbReference type="GO" id="GO:0003700">
    <property type="term" value="F:DNA-binding transcription factor activity"/>
    <property type="evidence" value="ECO:0007669"/>
    <property type="project" value="TreeGrafter"/>
</dbReference>
<dbReference type="Gene3D" id="3.40.50.2300">
    <property type="match status" value="2"/>
</dbReference>
<dbReference type="Proteomes" id="UP000199119">
    <property type="component" value="Unassembled WGS sequence"/>
</dbReference>
<evidence type="ECO:0000256" key="2">
    <source>
        <dbReference type="ARBA" id="ARBA00023125"/>
    </source>
</evidence>
<dbReference type="PANTHER" id="PTHR30146:SF33">
    <property type="entry name" value="TRANSCRIPTIONAL REGULATOR"/>
    <property type="match status" value="1"/>
</dbReference>
<evidence type="ECO:0000256" key="3">
    <source>
        <dbReference type="ARBA" id="ARBA00023163"/>
    </source>
</evidence>
<keyword evidence="1" id="KW-0805">Transcription regulation</keyword>
<dbReference type="Pfam" id="PF13377">
    <property type="entry name" value="Peripla_BP_3"/>
    <property type="match status" value="1"/>
</dbReference>
<keyword evidence="6" id="KW-1185">Reference proteome</keyword>
<dbReference type="Gene3D" id="1.10.260.40">
    <property type="entry name" value="lambda repressor-like DNA-binding domains"/>
    <property type="match status" value="1"/>
</dbReference>
<dbReference type="InterPro" id="IPR010982">
    <property type="entry name" value="Lambda_DNA-bd_dom_sf"/>
</dbReference>
<proteinExistence type="predicted"/>
<dbReference type="RefSeq" id="WP_092940079.1">
    <property type="nucleotide sequence ID" value="NZ_FONX01000009.1"/>
</dbReference>
<dbReference type="Pfam" id="PF00356">
    <property type="entry name" value="LacI"/>
    <property type="match status" value="1"/>
</dbReference>
<organism evidence="5 6">
    <name type="scientific">Paracidovorax wautersii</name>
    <dbReference type="NCBI Taxonomy" id="1177982"/>
    <lineage>
        <taxon>Bacteria</taxon>
        <taxon>Pseudomonadati</taxon>
        <taxon>Pseudomonadota</taxon>
        <taxon>Betaproteobacteria</taxon>
        <taxon>Burkholderiales</taxon>
        <taxon>Comamonadaceae</taxon>
        <taxon>Paracidovorax</taxon>
    </lineage>
</organism>
<gene>
    <name evidence="5" type="ORF">SAMN04489711_10969</name>
</gene>
<dbReference type="InterPro" id="IPR028082">
    <property type="entry name" value="Peripla_BP_I"/>
</dbReference>
<dbReference type="PROSITE" id="PS00356">
    <property type="entry name" value="HTH_LACI_1"/>
    <property type="match status" value="1"/>
</dbReference>
<feature type="domain" description="HTH lacI-type" evidence="4">
    <location>
        <begin position="12"/>
        <end position="66"/>
    </location>
</feature>
<dbReference type="CDD" id="cd01392">
    <property type="entry name" value="HTH_LacI"/>
    <property type="match status" value="1"/>
</dbReference>
<dbReference type="SUPFAM" id="SSF47413">
    <property type="entry name" value="lambda repressor-like DNA-binding domains"/>
    <property type="match status" value="1"/>
</dbReference>
<dbReference type="PROSITE" id="PS50932">
    <property type="entry name" value="HTH_LACI_2"/>
    <property type="match status" value="1"/>
</dbReference>
<dbReference type="AlphaFoldDB" id="A0A1I2F3H0"/>
<reference evidence="6" key="1">
    <citation type="submission" date="2016-10" db="EMBL/GenBank/DDBJ databases">
        <authorList>
            <person name="Varghese N."/>
            <person name="Submissions S."/>
        </authorList>
    </citation>
    <scope>NUCLEOTIDE SEQUENCE [LARGE SCALE GENOMIC DNA]</scope>
    <source>
        <strain evidence="6">DSM 27981</strain>
    </source>
</reference>
<evidence type="ECO:0000313" key="5">
    <source>
        <dbReference type="EMBL" id="SFE99258.1"/>
    </source>
</evidence>
<dbReference type="OrthoDB" id="8770688at2"/>
<evidence type="ECO:0000313" key="6">
    <source>
        <dbReference type="Proteomes" id="UP000199119"/>
    </source>
</evidence>
<keyword evidence="3" id="KW-0804">Transcription</keyword>
<dbReference type="CDD" id="cd01575">
    <property type="entry name" value="PBP1_GntR"/>
    <property type="match status" value="1"/>
</dbReference>
<name>A0A1I2F3H0_9BURK</name>
<dbReference type="STRING" id="1177982.SAMN04489711_10969"/>
<dbReference type="EMBL" id="FONX01000009">
    <property type="protein sequence ID" value="SFE99258.1"/>
    <property type="molecule type" value="Genomic_DNA"/>
</dbReference>
<dbReference type="InterPro" id="IPR000843">
    <property type="entry name" value="HTH_LacI"/>
</dbReference>
<dbReference type="SUPFAM" id="SSF53822">
    <property type="entry name" value="Periplasmic binding protein-like I"/>
    <property type="match status" value="1"/>
</dbReference>
<keyword evidence="2" id="KW-0238">DNA-binding</keyword>
<protein>
    <submittedName>
        <fullName evidence="5">Transcriptional regulator, LacI family</fullName>
    </submittedName>
</protein>
<dbReference type="SMART" id="SM00354">
    <property type="entry name" value="HTH_LACI"/>
    <property type="match status" value="1"/>
</dbReference>
<evidence type="ECO:0000259" key="4">
    <source>
        <dbReference type="PROSITE" id="PS50932"/>
    </source>
</evidence>
<dbReference type="PANTHER" id="PTHR30146">
    <property type="entry name" value="LACI-RELATED TRANSCRIPTIONAL REPRESSOR"/>
    <property type="match status" value="1"/>
</dbReference>
<accession>A0A1I2F3H0</accession>
<dbReference type="InterPro" id="IPR046335">
    <property type="entry name" value="LacI/GalR-like_sensor"/>
</dbReference>
<sequence>MTAATPPSSKPATLHDVARAAGVSLITASRALGQPAIVSEATRARVQAAVEATGYIPNLLAGGLKSRRSRMVAGILPALSVSQFLPTVQSLTVALHEAGYQLMLGQTFYDAVREDEVLAAMASRQPDGIVMMGLVQSERSRERLQRLGVPVVETWDITDRPVDMVIGFSHHAVGAAVADYFRARGVERVGIATGSDHRALQRRDGFVAAWGRDVPTAIVPAPSSLALGRQALGELLARQPGLQAVACSSDMLAHGVLVEAAARGLRVPQDLAVAGFGNAEFGEHMLPSITTVHVDGPEMGRLAAQLIVQRCQGQVPERAAFDLGFRLIERQSTAGGAPAGS</sequence>
<dbReference type="GO" id="GO:0000976">
    <property type="term" value="F:transcription cis-regulatory region binding"/>
    <property type="evidence" value="ECO:0007669"/>
    <property type="project" value="TreeGrafter"/>
</dbReference>